<feature type="domain" description="HNH nuclease" evidence="1">
    <location>
        <begin position="187"/>
        <end position="245"/>
    </location>
</feature>
<sequence length="276" mass="30761">MDAVAEAGVDVSDWGNYAKGPTYAAANPKYCYEWAFVEPGKVVVLNLWFQKCEIENDRIIQRNNFRVDALHFRQKKRPVPQWAARVDRLDDAVRTAAFGGVPLRVVFVDGQMQDAADPDDGASKVTRRDLDPEPWRILFYDDETGEHVIERGLMNGPYIDQFNLDLVAKGLGEQSERTGLVFNRDGRVRDAALRRAAGKCEYCGAPGFKTTSGALYLETHHIIPLAEGGADNISNVIAICPNDHRRAHFGENASKIREEMLACVAGALRLNLNSNR</sequence>
<dbReference type="GO" id="GO:0004519">
    <property type="term" value="F:endonuclease activity"/>
    <property type="evidence" value="ECO:0007669"/>
    <property type="project" value="UniProtKB-KW"/>
</dbReference>
<dbReference type="GO" id="GO:0008270">
    <property type="term" value="F:zinc ion binding"/>
    <property type="evidence" value="ECO:0007669"/>
    <property type="project" value="InterPro"/>
</dbReference>
<dbReference type="EMBL" id="QEXV01000007">
    <property type="protein sequence ID" value="PWE16449.1"/>
    <property type="molecule type" value="Genomic_DNA"/>
</dbReference>
<dbReference type="GO" id="GO:0003676">
    <property type="term" value="F:nucleic acid binding"/>
    <property type="evidence" value="ECO:0007669"/>
    <property type="project" value="InterPro"/>
</dbReference>
<accession>A0A2U2BR33</accession>
<dbReference type="OrthoDB" id="9802640at2"/>
<comment type="caution">
    <text evidence="2">The sequence shown here is derived from an EMBL/GenBank/DDBJ whole genome shotgun (WGS) entry which is preliminary data.</text>
</comment>
<evidence type="ECO:0000313" key="3">
    <source>
        <dbReference type="Proteomes" id="UP000245168"/>
    </source>
</evidence>
<proteinExistence type="predicted"/>
<name>A0A2U2BR33_9PROT</name>
<keyword evidence="2" id="KW-0378">Hydrolase</keyword>
<dbReference type="InterPro" id="IPR002711">
    <property type="entry name" value="HNH"/>
</dbReference>
<evidence type="ECO:0000259" key="1">
    <source>
        <dbReference type="SMART" id="SM00507"/>
    </source>
</evidence>
<dbReference type="SMART" id="SM00507">
    <property type="entry name" value="HNHc"/>
    <property type="match status" value="1"/>
</dbReference>
<dbReference type="Gene3D" id="1.10.30.50">
    <property type="match status" value="1"/>
</dbReference>
<dbReference type="AlphaFoldDB" id="A0A2U2BR33"/>
<dbReference type="CDD" id="cd00085">
    <property type="entry name" value="HNHc"/>
    <property type="match status" value="1"/>
</dbReference>
<dbReference type="InterPro" id="IPR003615">
    <property type="entry name" value="HNH_nuc"/>
</dbReference>
<dbReference type="Proteomes" id="UP000245168">
    <property type="component" value="Unassembled WGS sequence"/>
</dbReference>
<keyword evidence="2" id="KW-0540">Nuclease</keyword>
<evidence type="ECO:0000313" key="2">
    <source>
        <dbReference type="EMBL" id="PWE16449.1"/>
    </source>
</evidence>
<organism evidence="2 3">
    <name type="scientific">Marinicauda salina</name>
    <dbReference type="NCBI Taxonomy" id="2135793"/>
    <lineage>
        <taxon>Bacteria</taxon>
        <taxon>Pseudomonadati</taxon>
        <taxon>Pseudomonadota</taxon>
        <taxon>Alphaproteobacteria</taxon>
        <taxon>Maricaulales</taxon>
        <taxon>Maricaulaceae</taxon>
        <taxon>Marinicauda</taxon>
    </lineage>
</organism>
<reference evidence="3" key="1">
    <citation type="submission" date="2018-05" db="EMBL/GenBank/DDBJ databases">
        <authorList>
            <person name="Liu B.-T."/>
        </authorList>
    </citation>
    <scope>NUCLEOTIDE SEQUENCE [LARGE SCALE GENOMIC DNA]</scope>
    <source>
        <strain evidence="3">WD6-1</strain>
    </source>
</reference>
<keyword evidence="2" id="KW-0255">Endonuclease</keyword>
<keyword evidence="3" id="KW-1185">Reference proteome</keyword>
<protein>
    <submittedName>
        <fullName evidence="2">HNH endonuclease</fullName>
    </submittedName>
</protein>
<dbReference type="Pfam" id="PF01844">
    <property type="entry name" value="HNH"/>
    <property type="match status" value="1"/>
</dbReference>
<gene>
    <name evidence="2" type="ORF">DDZ18_13610</name>
</gene>